<accession>A0AAX2A7Y7</accession>
<keyword evidence="2" id="KW-0472">Membrane</keyword>
<name>A0AAX2A7Y7_9BACT</name>
<dbReference type="Proteomes" id="UP000289193">
    <property type="component" value="Unassembled WGS sequence"/>
</dbReference>
<sequence length="143" mass="16313">MIVAVKTNNKKRLLIKLASAVAVAIMFIAYYFHMSNEFAIQQQKEQEQKLKAIEIDNKKAMQNKLERIIYREVETAVDLIGQRNIQDVKIISDRVLIVADVGTNLDALKVRYGSTALIKNDLKDVKIAIDLKYVVESKFDDAE</sequence>
<evidence type="ECO:0000256" key="2">
    <source>
        <dbReference type="SAM" id="Phobius"/>
    </source>
</evidence>
<gene>
    <name evidence="3" type="ORF">ABIV_2377</name>
    <name evidence="4" type="ORF">CRV05_06615</name>
</gene>
<evidence type="ECO:0000313" key="5">
    <source>
        <dbReference type="Proteomes" id="UP000253850"/>
    </source>
</evidence>
<feature type="coiled-coil region" evidence="1">
    <location>
        <begin position="36"/>
        <end position="63"/>
    </location>
</feature>
<reference evidence="4 6" key="1">
    <citation type="submission" date="2017-10" db="EMBL/GenBank/DDBJ databases">
        <title>Genomics of the genus Arcobacter.</title>
        <authorList>
            <person name="Perez-Cataluna A."/>
            <person name="Figueras M.J."/>
        </authorList>
    </citation>
    <scope>NUCLEOTIDE SEQUENCE [LARGE SCALE GENOMIC DNA]</scope>
    <source>
        <strain evidence="4 6">CECT 7835</strain>
    </source>
</reference>
<evidence type="ECO:0000313" key="3">
    <source>
        <dbReference type="EMBL" id="AXH13351.1"/>
    </source>
</evidence>
<organism evidence="4 6">
    <name type="scientific">Halarcobacter bivalviorum</name>
    <dbReference type="NCBI Taxonomy" id="663364"/>
    <lineage>
        <taxon>Bacteria</taxon>
        <taxon>Pseudomonadati</taxon>
        <taxon>Campylobacterota</taxon>
        <taxon>Epsilonproteobacteria</taxon>
        <taxon>Campylobacterales</taxon>
        <taxon>Arcobacteraceae</taxon>
        <taxon>Halarcobacter</taxon>
    </lineage>
</organism>
<dbReference type="Proteomes" id="UP000253850">
    <property type="component" value="Chromosome"/>
</dbReference>
<dbReference type="RefSeq" id="WP_114840139.1">
    <property type="nucleotide sequence ID" value="NZ_CP031217.1"/>
</dbReference>
<keyword evidence="2" id="KW-0812">Transmembrane</keyword>
<keyword evidence="6" id="KW-1185">Reference proteome</keyword>
<keyword evidence="1" id="KW-0175">Coiled coil</keyword>
<protein>
    <submittedName>
        <fullName evidence="4">Uncharacterized protein</fullName>
    </submittedName>
</protein>
<proteinExistence type="predicted"/>
<keyword evidence="2" id="KW-1133">Transmembrane helix</keyword>
<dbReference type="AlphaFoldDB" id="A0AAX2A7Y7"/>
<feature type="transmembrane region" description="Helical" evidence="2">
    <location>
        <begin position="12"/>
        <end position="32"/>
    </location>
</feature>
<dbReference type="KEGG" id="hbv:ABIV_2377"/>
<dbReference type="EMBL" id="PDKM01000003">
    <property type="protein sequence ID" value="RXK10044.1"/>
    <property type="molecule type" value="Genomic_DNA"/>
</dbReference>
<dbReference type="EMBL" id="CP031217">
    <property type="protein sequence ID" value="AXH13351.1"/>
    <property type="molecule type" value="Genomic_DNA"/>
</dbReference>
<evidence type="ECO:0000313" key="6">
    <source>
        <dbReference type="Proteomes" id="UP000289193"/>
    </source>
</evidence>
<evidence type="ECO:0000313" key="4">
    <source>
        <dbReference type="EMBL" id="RXK10044.1"/>
    </source>
</evidence>
<reference evidence="3 5" key="2">
    <citation type="submission" date="2018-07" db="EMBL/GenBank/DDBJ databases">
        <title>Complete genome of the Arcobacter bivalviorum type strain LMG 26154.</title>
        <authorList>
            <person name="Miller W.G."/>
            <person name="Yee E."/>
            <person name="Bono J.L."/>
        </authorList>
    </citation>
    <scope>NUCLEOTIDE SEQUENCE [LARGE SCALE GENOMIC DNA]</scope>
    <source>
        <strain evidence="3 5">LMG 26154</strain>
    </source>
</reference>
<evidence type="ECO:0000256" key="1">
    <source>
        <dbReference type="SAM" id="Coils"/>
    </source>
</evidence>